<keyword evidence="1" id="KW-0472">Membrane</keyword>
<comment type="caution">
    <text evidence="3">The sequence shown here is derived from an EMBL/GenBank/DDBJ whole genome shotgun (WGS) entry which is preliminary data.</text>
</comment>
<evidence type="ECO:0000313" key="3">
    <source>
        <dbReference type="EMBL" id="MEQ0558651.1"/>
    </source>
</evidence>
<dbReference type="Proteomes" id="UP001440984">
    <property type="component" value="Unassembled WGS sequence"/>
</dbReference>
<evidence type="ECO:0000259" key="2">
    <source>
        <dbReference type="Pfam" id="PF20182"/>
    </source>
</evidence>
<feature type="transmembrane region" description="Helical" evidence="1">
    <location>
        <begin position="98"/>
        <end position="119"/>
    </location>
</feature>
<feature type="transmembrane region" description="Helical" evidence="1">
    <location>
        <begin position="143"/>
        <end position="162"/>
    </location>
</feature>
<feature type="domain" description="DUF6545" evidence="2">
    <location>
        <begin position="245"/>
        <end position="377"/>
    </location>
</feature>
<protein>
    <submittedName>
        <fullName evidence="3">MAB_1171c family putative transporter</fullName>
    </submittedName>
</protein>
<proteinExistence type="predicted"/>
<dbReference type="NCBIfam" id="NF042915">
    <property type="entry name" value="MAB_1171c_fam"/>
    <property type="match status" value="1"/>
</dbReference>
<feature type="transmembrane region" description="Helical" evidence="1">
    <location>
        <begin position="34"/>
        <end position="54"/>
    </location>
</feature>
<accession>A0ABV0L8Z4</accession>
<feature type="transmembrane region" description="Helical" evidence="1">
    <location>
        <begin position="6"/>
        <end position="22"/>
    </location>
</feature>
<reference evidence="3 4" key="1">
    <citation type="submission" date="2024-05" db="EMBL/GenBank/DDBJ databases">
        <authorList>
            <person name="Zhao H."/>
            <person name="Xu Y."/>
            <person name="Lin S."/>
            <person name="Spain J.C."/>
            <person name="Zhou N.-Y."/>
        </authorList>
    </citation>
    <scope>NUCLEOTIDE SEQUENCE [LARGE SCALE GENOMIC DNA]</scope>
    <source>
        <strain evidence="3 4">NEAU-NG30</strain>
    </source>
</reference>
<dbReference type="InterPro" id="IPR046675">
    <property type="entry name" value="DUF6545"/>
</dbReference>
<keyword evidence="1" id="KW-0812">Transmembrane</keyword>
<dbReference type="Pfam" id="PF20182">
    <property type="entry name" value="DUF6545"/>
    <property type="match status" value="1"/>
</dbReference>
<evidence type="ECO:0000313" key="4">
    <source>
        <dbReference type="Proteomes" id="UP001440984"/>
    </source>
</evidence>
<sequence length="398" mass="42377">MIETLAYHLCLAAFAGFGYKLIEARRSQPVRTMWFLAGFGICIACGIVVLTPAVEALIGPGPVFEWVATLAGDELRLGAIGFAVAFTQSVWRGEGARLAPHALFTGATMVLLAVCFALSEPRRVGDETVFSDGSLPFAVGDKVVFLLYSLVSLGLLFVVFARSAWHAEPGPLRAGLWLLAAGVVAASAWTFWDVDNVRRLAETGRIGAREDLPSSVLAAVTVGLVAAGATLSAWAPAVSSVVGRARAYRAYRRIEPLWTALRAAVPGIVFDPGHELAGGAEFALYRRVIEIRDGHLALRAHFDPGLPRRAEAEARRVGVPEPDVAATVEAVCLAAAIDAAREGRRFEPGEGKPDPLPDADVAAEAAWLVRVSRAWRRAAVVDRVRAGATRGLTGSEPR</sequence>
<name>A0ABV0L8Z4_9PSEU</name>
<evidence type="ECO:0000256" key="1">
    <source>
        <dbReference type="SAM" id="Phobius"/>
    </source>
</evidence>
<keyword evidence="1" id="KW-1133">Transmembrane helix</keyword>
<keyword evidence="4" id="KW-1185">Reference proteome</keyword>
<dbReference type="EMBL" id="JBDZYD010000002">
    <property type="protein sequence ID" value="MEQ0558651.1"/>
    <property type="molecule type" value="Genomic_DNA"/>
</dbReference>
<dbReference type="InterPro" id="IPR050039">
    <property type="entry name" value="MAB_1171c-like"/>
</dbReference>
<feature type="transmembrane region" description="Helical" evidence="1">
    <location>
        <begin position="212"/>
        <end position="243"/>
    </location>
</feature>
<organism evidence="3 4">
    <name type="scientific">Amycolatopsis melonis</name>
    <dbReference type="NCBI Taxonomy" id="3156488"/>
    <lineage>
        <taxon>Bacteria</taxon>
        <taxon>Bacillati</taxon>
        <taxon>Actinomycetota</taxon>
        <taxon>Actinomycetes</taxon>
        <taxon>Pseudonocardiales</taxon>
        <taxon>Pseudonocardiaceae</taxon>
        <taxon>Amycolatopsis</taxon>
    </lineage>
</organism>
<dbReference type="RefSeq" id="WP_348948147.1">
    <property type="nucleotide sequence ID" value="NZ_JBDZYD010000002.1"/>
</dbReference>
<gene>
    <name evidence="3" type="ORF">ABJI51_06190</name>
</gene>
<feature type="transmembrane region" description="Helical" evidence="1">
    <location>
        <begin position="174"/>
        <end position="192"/>
    </location>
</feature>